<dbReference type="InterPro" id="IPR012340">
    <property type="entry name" value="NA-bd_OB-fold"/>
</dbReference>
<evidence type="ECO:0000256" key="1">
    <source>
        <dbReference type="ARBA" id="ARBA00004370"/>
    </source>
</evidence>
<protein>
    <recommendedName>
        <fullName evidence="6">Cytochrome c-type biogenesis protein CcmE</fullName>
    </recommendedName>
</protein>
<dbReference type="GO" id="GO:0005886">
    <property type="term" value="C:plasma membrane"/>
    <property type="evidence" value="ECO:0007669"/>
    <property type="project" value="InterPro"/>
</dbReference>
<dbReference type="GO" id="GO:0017003">
    <property type="term" value="P:protein-heme linkage"/>
    <property type="evidence" value="ECO:0007669"/>
    <property type="project" value="InterPro"/>
</dbReference>
<evidence type="ECO:0008006" key="6">
    <source>
        <dbReference type="Google" id="ProtNLM"/>
    </source>
</evidence>
<dbReference type="InterPro" id="IPR004329">
    <property type="entry name" value="CcmE"/>
</dbReference>
<keyword evidence="4" id="KW-1133">Transmembrane helix</keyword>
<gene>
    <name evidence="5" type="ORF">METZ01_LOCUS3498</name>
</gene>
<dbReference type="GO" id="GO:0017004">
    <property type="term" value="P:cytochrome complex assembly"/>
    <property type="evidence" value="ECO:0007669"/>
    <property type="project" value="InterPro"/>
</dbReference>
<proteinExistence type="predicted"/>
<dbReference type="AlphaFoldDB" id="A0A381N993"/>
<feature type="non-terminal residue" evidence="5">
    <location>
        <position position="1"/>
    </location>
</feature>
<dbReference type="Gene3D" id="2.40.50.140">
    <property type="entry name" value="Nucleic acid-binding proteins"/>
    <property type="match status" value="1"/>
</dbReference>
<accession>A0A381N993</accession>
<keyword evidence="2 4" id="KW-0472">Membrane</keyword>
<evidence type="ECO:0000256" key="4">
    <source>
        <dbReference type="SAM" id="Phobius"/>
    </source>
</evidence>
<evidence type="ECO:0000256" key="2">
    <source>
        <dbReference type="ARBA" id="ARBA00023136"/>
    </source>
</evidence>
<name>A0A381N993_9ZZZZ</name>
<dbReference type="SUPFAM" id="SSF82093">
    <property type="entry name" value="Heme chaperone CcmE"/>
    <property type="match status" value="1"/>
</dbReference>
<dbReference type="GO" id="GO:0020037">
    <property type="term" value="F:heme binding"/>
    <property type="evidence" value="ECO:0007669"/>
    <property type="project" value="InterPro"/>
</dbReference>
<dbReference type="EMBL" id="UINC01000180">
    <property type="protein sequence ID" value="SUZ50644.1"/>
    <property type="molecule type" value="Genomic_DNA"/>
</dbReference>
<evidence type="ECO:0000256" key="3">
    <source>
        <dbReference type="SAM" id="MobiDB-lite"/>
    </source>
</evidence>
<comment type="subcellular location">
    <subcellularLocation>
        <location evidence="1">Membrane</location>
    </subcellularLocation>
</comment>
<reference evidence="5" key="1">
    <citation type="submission" date="2018-05" db="EMBL/GenBank/DDBJ databases">
        <authorList>
            <person name="Lanie J.A."/>
            <person name="Ng W.-L."/>
            <person name="Kazmierczak K.M."/>
            <person name="Andrzejewski T.M."/>
            <person name="Davidsen T.M."/>
            <person name="Wayne K.J."/>
            <person name="Tettelin H."/>
            <person name="Glass J.I."/>
            <person name="Rusch D."/>
            <person name="Podicherti R."/>
            <person name="Tsui H.-C.T."/>
            <person name="Winkler M.E."/>
        </authorList>
    </citation>
    <scope>NUCLEOTIDE SEQUENCE</scope>
</reference>
<feature type="transmembrane region" description="Helical" evidence="4">
    <location>
        <begin position="29"/>
        <end position="46"/>
    </location>
</feature>
<dbReference type="Pfam" id="PF03100">
    <property type="entry name" value="CcmE"/>
    <property type="match status" value="1"/>
</dbReference>
<organism evidence="5">
    <name type="scientific">marine metagenome</name>
    <dbReference type="NCBI Taxonomy" id="408172"/>
    <lineage>
        <taxon>unclassified sequences</taxon>
        <taxon>metagenomes</taxon>
        <taxon>ecological metagenomes</taxon>
    </lineage>
</organism>
<sequence>VADDAGPEPSPLDLTPRPSRPGAGTRRPGAIALVLVVVGALVYVLLRTLGDASLFFYDVAEAVELRSELGDGRFRVVGTPEPGLVVAELDGGSAVVFTLCAGDVLADVVHMGDPAELFQPGVPVVLQGAWTAGRPPGVDGLSGAADDGWFLRTDHMVVKHDNDYRSDGAELEPCGETG</sequence>
<feature type="region of interest" description="Disordered" evidence="3">
    <location>
        <begin position="1"/>
        <end position="23"/>
    </location>
</feature>
<dbReference type="InterPro" id="IPR036127">
    <property type="entry name" value="CcmE-like_sf"/>
</dbReference>
<evidence type="ECO:0000313" key="5">
    <source>
        <dbReference type="EMBL" id="SUZ50644.1"/>
    </source>
</evidence>
<keyword evidence="4" id="KW-0812">Transmembrane</keyword>